<evidence type="ECO:0000256" key="3">
    <source>
        <dbReference type="ARBA" id="ARBA00023136"/>
    </source>
</evidence>
<protein>
    <submittedName>
        <fullName evidence="5">Uncharacterized protein</fullName>
    </submittedName>
</protein>
<dbReference type="Proteomes" id="UP001286313">
    <property type="component" value="Unassembled WGS sequence"/>
</dbReference>
<evidence type="ECO:0000313" key="6">
    <source>
        <dbReference type="Proteomes" id="UP001286313"/>
    </source>
</evidence>
<dbReference type="AlphaFoldDB" id="A0AAE1EXR7"/>
<dbReference type="SUPFAM" id="SSF54236">
    <property type="entry name" value="Ubiquitin-like"/>
    <property type="match status" value="1"/>
</dbReference>
<accession>A0AAE1EXR7</accession>
<organism evidence="5 6">
    <name type="scientific">Petrolisthes cinctipes</name>
    <name type="common">Flat porcelain crab</name>
    <dbReference type="NCBI Taxonomy" id="88211"/>
    <lineage>
        <taxon>Eukaryota</taxon>
        <taxon>Metazoa</taxon>
        <taxon>Ecdysozoa</taxon>
        <taxon>Arthropoda</taxon>
        <taxon>Crustacea</taxon>
        <taxon>Multicrustacea</taxon>
        <taxon>Malacostraca</taxon>
        <taxon>Eumalacostraca</taxon>
        <taxon>Eucarida</taxon>
        <taxon>Decapoda</taxon>
        <taxon>Pleocyemata</taxon>
        <taxon>Anomura</taxon>
        <taxon>Galatheoidea</taxon>
        <taxon>Porcellanidae</taxon>
        <taxon>Petrolisthes</taxon>
    </lineage>
</organism>
<name>A0AAE1EXR7_PETCI</name>
<dbReference type="Gene3D" id="3.10.20.90">
    <property type="entry name" value="Phosphatidylinositol 3-kinase Catalytic Subunit, Chain A, domain 1"/>
    <property type="match status" value="1"/>
</dbReference>
<comment type="subcellular location">
    <subcellularLocation>
        <location evidence="1">Membrane</location>
    </subcellularLocation>
</comment>
<keyword evidence="6" id="KW-1185">Reference proteome</keyword>
<evidence type="ECO:0000256" key="2">
    <source>
        <dbReference type="ARBA" id="ARBA00007293"/>
    </source>
</evidence>
<gene>
    <name evidence="5" type="ORF">Pcinc_030734</name>
</gene>
<keyword evidence="4" id="KW-0449">Lipoprotein</keyword>
<evidence type="ECO:0000256" key="1">
    <source>
        <dbReference type="ARBA" id="ARBA00004370"/>
    </source>
</evidence>
<comment type="caution">
    <text evidence="5">The sequence shown here is derived from an EMBL/GenBank/DDBJ whole genome shotgun (WGS) entry which is preliminary data.</text>
</comment>
<reference evidence="5" key="1">
    <citation type="submission" date="2023-10" db="EMBL/GenBank/DDBJ databases">
        <title>Genome assemblies of two species of porcelain crab, Petrolisthes cinctipes and Petrolisthes manimaculis (Anomura: Porcellanidae).</title>
        <authorList>
            <person name="Angst P."/>
        </authorList>
    </citation>
    <scope>NUCLEOTIDE SEQUENCE</scope>
    <source>
        <strain evidence="5">PB745_01</strain>
        <tissue evidence="5">Gill</tissue>
    </source>
</reference>
<dbReference type="Pfam" id="PF02991">
    <property type="entry name" value="ATG8"/>
    <property type="match status" value="1"/>
</dbReference>
<dbReference type="InterPro" id="IPR029071">
    <property type="entry name" value="Ubiquitin-like_domsf"/>
</dbReference>
<evidence type="ECO:0000256" key="4">
    <source>
        <dbReference type="ARBA" id="ARBA00023288"/>
    </source>
</evidence>
<sequence length="161" mass="18920">MSQTYSGRTVSDLMQLYHLLSIPHNRTLKQRVRLTDIILDRCPDRVPVMYTRFPAGEDEEVTQRKILVVATEVLRKVLMSMNDRRDYDDIQEGRAFYFIAGHIPSENTSLRTLYRRYKEMDGILYLVVCCGMNFVLQPRFRHGYLEPEESLEENNNGGPER</sequence>
<dbReference type="GO" id="GO:0016020">
    <property type="term" value="C:membrane"/>
    <property type="evidence" value="ECO:0007669"/>
    <property type="project" value="UniProtKB-SubCell"/>
</dbReference>
<comment type="similarity">
    <text evidence="2">Belongs to the ATG8 family.</text>
</comment>
<dbReference type="EMBL" id="JAWQEG010004000">
    <property type="protein sequence ID" value="KAK3863503.1"/>
    <property type="molecule type" value="Genomic_DNA"/>
</dbReference>
<dbReference type="InterPro" id="IPR004241">
    <property type="entry name" value="Atg8-like"/>
</dbReference>
<evidence type="ECO:0000313" key="5">
    <source>
        <dbReference type="EMBL" id="KAK3863503.1"/>
    </source>
</evidence>
<proteinExistence type="inferred from homology"/>
<keyword evidence="3" id="KW-0472">Membrane</keyword>